<dbReference type="RefSeq" id="WP_138193355.1">
    <property type="nucleotide sequence ID" value="NZ_VCIW01000003.1"/>
</dbReference>
<dbReference type="InterPro" id="IPR036150">
    <property type="entry name" value="Cyt_b/b6_C_sf"/>
</dbReference>
<dbReference type="InterPro" id="IPR005798">
    <property type="entry name" value="Cyt_b/b6_C"/>
</dbReference>
<feature type="transmembrane region" description="Helical" evidence="11">
    <location>
        <begin position="54"/>
        <end position="73"/>
    </location>
</feature>
<dbReference type="GO" id="GO:0016491">
    <property type="term" value="F:oxidoreductase activity"/>
    <property type="evidence" value="ECO:0007669"/>
    <property type="project" value="InterPro"/>
</dbReference>
<evidence type="ECO:0000256" key="4">
    <source>
        <dbReference type="ARBA" id="ARBA00022692"/>
    </source>
</evidence>
<evidence type="ECO:0000256" key="7">
    <source>
        <dbReference type="ARBA" id="ARBA00022989"/>
    </source>
</evidence>
<evidence type="ECO:0000256" key="5">
    <source>
        <dbReference type="ARBA" id="ARBA00022723"/>
    </source>
</evidence>
<keyword evidence="15" id="KW-1185">Reference proteome</keyword>
<feature type="transmembrane region" description="Helical" evidence="11">
    <location>
        <begin position="110"/>
        <end position="132"/>
    </location>
</feature>
<evidence type="ECO:0000256" key="6">
    <source>
        <dbReference type="ARBA" id="ARBA00022982"/>
    </source>
</evidence>
<dbReference type="PANTHER" id="PTHR37823">
    <property type="entry name" value="CYTOCHROME C-553-LIKE"/>
    <property type="match status" value="1"/>
</dbReference>
<evidence type="ECO:0000256" key="9">
    <source>
        <dbReference type="ARBA" id="ARBA00023136"/>
    </source>
</evidence>
<organism evidence="14 15">
    <name type="scientific">Paenibacillus antri</name>
    <dbReference type="NCBI Taxonomy" id="2582848"/>
    <lineage>
        <taxon>Bacteria</taxon>
        <taxon>Bacillati</taxon>
        <taxon>Bacillota</taxon>
        <taxon>Bacilli</taxon>
        <taxon>Bacillales</taxon>
        <taxon>Paenibacillaceae</taxon>
        <taxon>Paenibacillus</taxon>
    </lineage>
</organism>
<accession>A0A5R9GI71</accession>
<evidence type="ECO:0000259" key="12">
    <source>
        <dbReference type="PROSITE" id="PS51003"/>
    </source>
</evidence>
<dbReference type="OrthoDB" id="2380469at2"/>
<dbReference type="PROSITE" id="PS51007">
    <property type="entry name" value="CYTC"/>
    <property type="match status" value="1"/>
</dbReference>
<gene>
    <name evidence="14" type="ORF">FE782_07035</name>
</gene>
<comment type="subcellular location">
    <subcellularLocation>
        <location evidence="1">Membrane</location>
        <topology evidence="1">Multi-pass membrane protein</topology>
    </subcellularLocation>
</comment>
<evidence type="ECO:0000256" key="3">
    <source>
        <dbReference type="ARBA" id="ARBA00022617"/>
    </source>
</evidence>
<evidence type="ECO:0000256" key="1">
    <source>
        <dbReference type="ARBA" id="ARBA00004141"/>
    </source>
</evidence>
<proteinExistence type="predicted"/>
<protein>
    <submittedName>
        <fullName evidence="14">C-type cytochrome</fullName>
    </submittedName>
</protein>
<dbReference type="Proteomes" id="UP000309676">
    <property type="component" value="Unassembled WGS sequence"/>
</dbReference>
<dbReference type="AlphaFoldDB" id="A0A5R9GI71"/>
<keyword evidence="3 10" id="KW-0349">Heme</keyword>
<dbReference type="PANTHER" id="PTHR37823:SF4">
    <property type="entry name" value="MENAQUINOL-CYTOCHROME C REDUCTASE CYTOCHROME B_C SUBUNIT"/>
    <property type="match status" value="1"/>
</dbReference>
<evidence type="ECO:0000256" key="10">
    <source>
        <dbReference type="PROSITE-ProRule" id="PRU00433"/>
    </source>
</evidence>
<evidence type="ECO:0000313" key="15">
    <source>
        <dbReference type="Proteomes" id="UP000309676"/>
    </source>
</evidence>
<dbReference type="GO" id="GO:0046872">
    <property type="term" value="F:metal ion binding"/>
    <property type="evidence" value="ECO:0007669"/>
    <property type="project" value="UniProtKB-KW"/>
</dbReference>
<dbReference type="Gene3D" id="1.10.760.10">
    <property type="entry name" value="Cytochrome c-like domain"/>
    <property type="match status" value="1"/>
</dbReference>
<comment type="caution">
    <text evidence="14">The sequence shown here is derived from an EMBL/GenBank/DDBJ whole genome shotgun (WGS) entry which is preliminary data.</text>
</comment>
<evidence type="ECO:0000256" key="8">
    <source>
        <dbReference type="ARBA" id="ARBA00023004"/>
    </source>
</evidence>
<dbReference type="InterPro" id="IPR036909">
    <property type="entry name" value="Cyt_c-like_dom_sf"/>
</dbReference>
<dbReference type="InterPro" id="IPR027387">
    <property type="entry name" value="Cytb/b6-like_sf"/>
</dbReference>
<evidence type="ECO:0000313" key="14">
    <source>
        <dbReference type="EMBL" id="TLS53114.1"/>
    </source>
</evidence>
<dbReference type="InterPro" id="IPR009056">
    <property type="entry name" value="Cyt_c-like_dom"/>
</dbReference>
<keyword evidence="2" id="KW-0813">Transport</keyword>
<feature type="domain" description="Cytochrome c" evidence="13">
    <location>
        <begin position="210"/>
        <end position="290"/>
    </location>
</feature>
<reference evidence="14 15" key="1">
    <citation type="submission" date="2019-05" db="EMBL/GenBank/DDBJ databases">
        <authorList>
            <person name="Narsing Rao M.P."/>
            <person name="Li W.J."/>
        </authorList>
    </citation>
    <scope>NUCLEOTIDE SEQUENCE [LARGE SCALE GENOMIC DNA]</scope>
    <source>
        <strain evidence="14 15">SYSU_K30003</strain>
    </source>
</reference>
<keyword evidence="5 10" id="KW-0479">Metal-binding</keyword>
<evidence type="ECO:0000259" key="13">
    <source>
        <dbReference type="PROSITE" id="PS51007"/>
    </source>
</evidence>
<keyword evidence="8 10" id="KW-0408">Iron</keyword>
<sequence length="302" mass="33464">MAGSHHNGKDNNEKIVYVGDSRVPKPTKVHTPLDYSAFPGKSEAFIPNFLLKEWMVGCVALVGVLVLVVSHPAPLGYPADPTNTGFIPMPDWYFLFMYQLLKYPYMSDQFIVLGTVGIPGLAFGGLLLAPFLDRSPERRFYRRPVTSAMMLLSLAAIVYLTNVSWTHYQHELEVNGIVPEHIEREEKMREEREAIKNGEEPPKEAESVVFADDPAAEIYQKATCIQCHGTDMRGAAASLIGIGDKYTEEEIADIVHNGKGGMMPQYDANIEQGLTAEEMDALIAWLALQKAENEGKEAPAAH</sequence>
<dbReference type="EMBL" id="VCIW01000003">
    <property type="protein sequence ID" value="TLS53114.1"/>
    <property type="molecule type" value="Genomic_DNA"/>
</dbReference>
<dbReference type="InterPro" id="IPR051811">
    <property type="entry name" value="Cytochrome_c550/c551-like"/>
</dbReference>
<dbReference type="Gene3D" id="1.20.810.10">
    <property type="entry name" value="Cytochrome Bc1 Complex, Chain C"/>
    <property type="match status" value="1"/>
</dbReference>
<keyword evidence="4 11" id="KW-0812">Transmembrane</keyword>
<evidence type="ECO:0000256" key="2">
    <source>
        <dbReference type="ARBA" id="ARBA00022448"/>
    </source>
</evidence>
<keyword evidence="7 11" id="KW-1133">Transmembrane helix</keyword>
<feature type="transmembrane region" description="Helical" evidence="11">
    <location>
        <begin position="144"/>
        <end position="165"/>
    </location>
</feature>
<dbReference type="PROSITE" id="PS51003">
    <property type="entry name" value="CYTB_CTER"/>
    <property type="match status" value="1"/>
</dbReference>
<dbReference type="SUPFAM" id="SSF46626">
    <property type="entry name" value="Cytochrome c"/>
    <property type="match status" value="1"/>
</dbReference>
<keyword evidence="9 11" id="KW-0472">Membrane</keyword>
<dbReference type="GO" id="GO:0009055">
    <property type="term" value="F:electron transfer activity"/>
    <property type="evidence" value="ECO:0007669"/>
    <property type="project" value="InterPro"/>
</dbReference>
<dbReference type="GO" id="GO:0016020">
    <property type="term" value="C:membrane"/>
    <property type="evidence" value="ECO:0007669"/>
    <property type="project" value="UniProtKB-SubCell"/>
</dbReference>
<dbReference type="SUPFAM" id="SSF81648">
    <property type="entry name" value="a domain/subunit of cytochrome bc1 complex (Ubiquinol-cytochrome c reductase)"/>
    <property type="match status" value="1"/>
</dbReference>
<dbReference type="Pfam" id="PF00032">
    <property type="entry name" value="Cytochrom_B_C"/>
    <property type="match status" value="1"/>
</dbReference>
<keyword evidence="6" id="KW-0249">Electron transport</keyword>
<dbReference type="Pfam" id="PF13442">
    <property type="entry name" value="Cytochrome_CBB3"/>
    <property type="match status" value="1"/>
</dbReference>
<name>A0A5R9GI71_9BACL</name>
<evidence type="ECO:0000256" key="11">
    <source>
        <dbReference type="SAM" id="Phobius"/>
    </source>
</evidence>
<feature type="domain" description="Cytochrome b/b6 C-terminal region profile" evidence="12">
    <location>
        <begin position="35"/>
        <end position="161"/>
    </location>
</feature>
<dbReference type="GO" id="GO:0020037">
    <property type="term" value="F:heme binding"/>
    <property type="evidence" value="ECO:0007669"/>
    <property type="project" value="InterPro"/>
</dbReference>